<protein>
    <recommendedName>
        <fullName evidence="4">Polysaccharide biosynthesis protein</fullName>
    </recommendedName>
</protein>
<keyword evidence="1" id="KW-1133">Transmembrane helix</keyword>
<feature type="transmembrane region" description="Helical" evidence="1">
    <location>
        <begin position="6"/>
        <end position="25"/>
    </location>
</feature>
<evidence type="ECO:0000313" key="3">
    <source>
        <dbReference type="Proteomes" id="UP001268610"/>
    </source>
</evidence>
<dbReference type="Proteomes" id="UP001268610">
    <property type="component" value="Unassembled WGS sequence"/>
</dbReference>
<feature type="non-terminal residue" evidence="2">
    <location>
        <position position="147"/>
    </location>
</feature>
<reference evidence="2" key="1">
    <citation type="submission" date="2023-04" db="EMBL/GenBank/DDBJ databases">
        <title>Genomic characterization of faba bean (Vicia faba) microsymbionts in Mexican soils.</title>
        <authorList>
            <person name="Rivera Orduna F.N."/>
            <person name="Guevara-Luna J."/>
            <person name="Yan J."/>
            <person name="Arroyo-Herrera I."/>
            <person name="Li Y."/>
            <person name="Vasquez-Murrieta M.S."/>
            <person name="Wang E.T."/>
        </authorList>
    </citation>
    <scope>NUCLEOTIDE SEQUENCE</scope>
    <source>
        <strain evidence="2">CH26</strain>
    </source>
</reference>
<evidence type="ECO:0008006" key="4">
    <source>
        <dbReference type="Google" id="ProtNLM"/>
    </source>
</evidence>
<organism evidence="2 3">
    <name type="scientific">Rhizobium hidalgonense</name>
    <dbReference type="NCBI Taxonomy" id="1538159"/>
    <lineage>
        <taxon>Bacteria</taxon>
        <taxon>Pseudomonadati</taxon>
        <taxon>Pseudomonadota</taxon>
        <taxon>Alphaproteobacteria</taxon>
        <taxon>Hyphomicrobiales</taxon>
        <taxon>Rhizobiaceae</taxon>
        <taxon>Rhizobium/Agrobacterium group</taxon>
        <taxon>Rhizobium</taxon>
    </lineage>
</organism>
<evidence type="ECO:0000256" key="1">
    <source>
        <dbReference type="SAM" id="Phobius"/>
    </source>
</evidence>
<dbReference type="RefSeq" id="WP_310866403.1">
    <property type="nucleotide sequence ID" value="NZ_JAVLSF010000686.1"/>
</dbReference>
<feature type="non-terminal residue" evidence="2">
    <location>
        <position position="1"/>
    </location>
</feature>
<comment type="caution">
    <text evidence="2">The sequence shown here is derived from an EMBL/GenBank/DDBJ whole genome shotgun (WGS) entry which is preliminary data.</text>
</comment>
<name>A0AAJ2H3M0_9HYPH</name>
<gene>
    <name evidence="2" type="ORF">RJJ65_37885</name>
</gene>
<feature type="transmembrane region" description="Helical" evidence="1">
    <location>
        <begin position="84"/>
        <end position="107"/>
    </location>
</feature>
<feature type="transmembrane region" description="Helical" evidence="1">
    <location>
        <begin position="51"/>
        <end position="72"/>
    </location>
</feature>
<accession>A0AAJ2H3M0</accession>
<dbReference type="EMBL" id="JAVLSF010000686">
    <property type="protein sequence ID" value="MDR9778314.1"/>
    <property type="molecule type" value="Genomic_DNA"/>
</dbReference>
<keyword evidence="1" id="KW-0472">Membrane</keyword>
<sequence>FGLVGIMLSFQAIFQVFDFGIGGTVNRELSRYAHRFDLADNNRDLVRSSEALIWCIAVFIALTLWLSSSYFANHWLNLESISSYQATMAVSLMGIAIALLWPSTFYTNCLSGLEKQPQLNIIQIFFTTLRYAGVLPVLWHSPTIEAF</sequence>
<evidence type="ECO:0000313" key="2">
    <source>
        <dbReference type="EMBL" id="MDR9778314.1"/>
    </source>
</evidence>
<dbReference type="AlphaFoldDB" id="A0AAJ2H3M0"/>
<keyword evidence="1" id="KW-0812">Transmembrane</keyword>
<proteinExistence type="predicted"/>